<dbReference type="RefSeq" id="XP_009841777.1">
    <property type="nucleotide sequence ID" value="XM_009843475.1"/>
</dbReference>
<dbReference type="RefSeq" id="XP_009841776.1">
    <property type="nucleotide sequence ID" value="XM_009843474.1"/>
</dbReference>
<dbReference type="VEuPathDB" id="FungiDB:H257_15382"/>
<dbReference type="EMBL" id="KI913182">
    <property type="protein sequence ID" value="ETV68822.1"/>
    <property type="molecule type" value="Genomic_DNA"/>
</dbReference>
<reference evidence="2" key="1">
    <citation type="submission" date="2013-12" db="EMBL/GenBank/DDBJ databases">
        <title>The Genome Sequence of Aphanomyces astaci APO3.</title>
        <authorList>
            <consortium name="The Broad Institute Genomics Platform"/>
            <person name="Russ C."/>
            <person name="Tyler B."/>
            <person name="van West P."/>
            <person name="Dieguez-Uribeondo J."/>
            <person name="Young S.K."/>
            <person name="Zeng Q."/>
            <person name="Gargeya S."/>
            <person name="Fitzgerald M."/>
            <person name="Abouelleil A."/>
            <person name="Alvarado L."/>
            <person name="Chapman S.B."/>
            <person name="Gainer-Dewar J."/>
            <person name="Goldberg J."/>
            <person name="Griggs A."/>
            <person name="Gujja S."/>
            <person name="Hansen M."/>
            <person name="Howarth C."/>
            <person name="Imamovic A."/>
            <person name="Ireland A."/>
            <person name="Larimer J."/>
            <person name="McCowan C."/>
            <person name="Murphy C."/>
            <person name="Pearson M."/>
            <person name="Poon T.W."/>
            <person name="Priest M."/>
            <person name="Roberts A."/>
            <person name="Saif S."/>
            <person name="Shea T."/>
            <person name="Sykes S."/>
            <person name="Wortman J."/>
            <person name="Nusbaum C."/>
            <person name="Birren B."/>
        </authorList>
    </citation>
    <scope>NUCLEOTIDE SEQUENCE [LARGE SCALE GENOMIC DNA]</scope>
    <source>
        <strain evidence="2">APO3</strain>
    </source>
</reference>
<dbReference type="EMBL" id="KI913182">
    <property type="protein sequence ID" value="ETV68824.1"/>
    <property type="molecule type" value="Genomic_DNA"/>
</dbReference>
<name>W4FQ66_APHAT</name>
<dbReference type="RefSeq" id="XP_009841778.1">
    <property type="nucleotide sequence ID" value="XM_009843476.1"/>
</dbReference>
<dbReference type="EMBL" id="KI913182">
    <property type="protein sequence ID" value="ETV68828.1"/>
    <property type="molecule type" value="Genomic_DNA"/>
</dbReference>
<organism evidence="2">
    <name type="scientific">Aphanomyces astaci</name>
    <name type="common">Crayfish plague agent</name>
    <dbReference type="NCBI Taxonomy" id="112090"/>
    <lineage>
        <taxon>Eukaryota</taxon>
        <taxon>Sar</taxon>
        <taxon>Stramenopiles</taxon>
        <taxon>Oomycota</taxon>
        <taxon>Saprolegniomycetes</taxon>
        <taxon>Saprolegniales</taxon>
        <taxon>Verrucalvaceae</taxon>
        <taxon>Aphanomyces</taxon>
    </lineage>
</organism>
<gene>
    <name evidence="2" type="ORF">H257_15382</name>
</gene>
<protein>
    <submittedName>
        <fullName evidence="2">Uncharacterized protein</fullName>
    </submittedName>
</protein>
<dbReference type="RefSeq" id="XP_009841780.1">
    <property type="nucleotide sequence ID" value="XM_009843478.1"/>
</dbReference>
<feature type="region of interest" description="Disordered" evidence="1">
    <location>
        <begin position="74"/>
        <end position="102"/>
    </location>
</feature>
<sequence length="102" mass="11349">MNAPNALDACDLSFRMRASAPTHCTVQRAVGQKRLGRVIAMKSTRRHKLGQGTGIFQGAVHILPKIRTHSMIGITHQNDPPSNIRLERFVNGDRSEARDLSY</sequence>
<evidence type="ECO:0000256" key="1">
    <source>
        <dbReference type="SAM" id="MobiDB-lite"/>
    </source>
</evidence>
<dbReference type="RefSeq" id="XP_009841781.1">
    <property type="nucleotide sequence ID" value="XM_009843479.1"/>
</dbReference>
<dbReference type="EMBL" id="KI913182">
    <property type="protein sequence ID" value="ETV68827.1"/>
    <property type="molecule type" value="Genomic_DNA"/>
</dbReference>
<accession>W4FQ66</accession>
<feature type="compositionally biased region" description="Basic and acidic residues" evidence="1">
    <location>
        <begin position="85"/>
        <end position="102"/>
    </location>
</feature>
<dbReference type="GeneID" id="20817378"/>
<dbReference type="EMBL" id="KI913182">
    <property type="protein sequence ID" value="ETV68823.1"/>
    <property type="molecule type" value="Genomic_DNA"/>
</dbReference>
<dbReference type="RefSeq" id="XP_009841782.1">
    <property type="nucleotide sequence ID" value="XM_009843480.1"/>
</dbReference>
<dbReference type="RefSeq" id="XP_009841779.1">
    <property type="nucleotide sequence ID" value="XM_009843477.1"/>
</dbReference>
<proteinExistence type="predicted"/>
<dbReference type="AlphaFoldDB" id="W4FQ66"/>
<evidence type="ECO:0000313" key="2">
    <source>
        <dbReference type="EMBL" id="ETV68828.1"/>
    </source>
</evidence>
<dbReference type="EMBL" id="KI913182">
    <property type="protein sequence ID" value="ETV68825.1"/>
    <property type="molecule type" value="Genomic_DNA"/>
</dbReference>
<dbReference type="EMBL" id="KI913182">
    <property type="protein sequence ID" value="ETV68826.1"/>
    <property type="molecule type" value="Genomic_DNA"/>
</dbReference>